<evidence type="ECO:0000259" key="2">
    <source>
        <dbReference type="PROSITE" id="PS50011"/>
    </source>
</evidence>
<reference evidence="3 4" key="1">
    <citation type="submission" date="2024-04" db="EMBL/GenBank/DDBJ databases">
        <title>Tritrichomonas musculus Genome.</title>
        <authorList>
            <person name="Alves-Ferreira E."/>
            <person name="Grigg M."/>
            <person name="Lorenzi H."/>
            <person name="Galac M."/>
        </authorList>
    </citation>
    <scope>NUCLEOTIDE SEQUENCE [LARGE SCALE GENOMIC DNA]</scope>
    <source>
        <strain evidence="3 4">EAF2021</strain>
    </source>
</reference>
<dbReference type="InterPro" id="IPR036322">
    <property type="entry name" value="WD40_repeat_dom_sf"/>
</dbReference>
<dbReference type="SMART" id="SM00220">
    <property type="entry name" value="S_TKc"/>
    <property type="match status" value="1"/>
</dbReference>
<feature type="compositionally biased region" description="Low complexity" evidence="1">
    <location>
        <begin position="758"/>
        <end position="772"/>
    </location>
</feature>
<gene>
    <name evidence="3" type="ORF">M9Y10_013917</name>
</gene>
<dbReference type="InterPro" id="IPR011009">
    <property type="entry name" value="Kinase-like_dom_sf"/>
</dbReference>
<evidence type="ECO:0000256" key="1">
    <source>
        <dbReference type="SAM" id="MobiDB-lite"/>
    </source>
</evidence>
<feature type="compositionally biased region" description="Polar residues" evidence="1">
    <location>
        <begin position="37"/>
        <end position="50"/>
    </location>
</feature>
<organism evidence="3 4">
    <name type="scientific">Tritrichomonas musculus</name>
    <dbReference type="NCBI Taxonomy" id="1915356"/>
    <lineage>
        <taxon>Eukaryota</taxon>
        <taxon>Metamonada</taxon>
        <taxon>Parabasalia</taxon>
        <taxon>Tritrichomonadida</taxon>
        <taxon>Tritrichomonadidae</taxon>
        <taxon>Tritrichomonas</taxon>
    </lineage>
</organism>
<sequence length="1903" mass="221475">MKNNDARKNYFKFRLGQIRKEKYLLQLSQQKEESVDQSKNQVSSQNQINKPKTIIDLPPPWDPKRKNSYSQSQIDELLANQISDMKWVKANIIPKFVKRFFFHIQNRETVREKNSNFRERLVSRPFYTFVQRRTDFYYGDIFHGNIKEIFFHESTFRIFIIHDKGITIQTVNPNCEDKIYFYKTVLPILDASIDKNSGRLIILYKKWYISSFENGFFTKPQKLLSVPKPTLPQKKFIYIDKYGQLFLTLTQKFNTVYLLDSLCFSLLKKFSQFQFQSNGKVSRIFPVYFKKSPICFFATSNSTSHFHIFDEKESKISTLNDHSKFTPNFYVNSHFVFTFSKDKKLFAYQRSHFNNSIQLTLLKSFNFEAVPLCVTYIKAMKLLVVGLSDSTLKFFTFSANENHLLTFPYSSLPEELSEYAEDVIGEPKTTSLFTQYNCILTKRLTLPPTEIHHAQFAQSSVLFIIKLGEYQVDTFWFCRKNRKVRCSCFDMMETPPIQSIPNILAMRKSELELSSIFESIEKVRNQLENDSIFLRTVGKEFEKRFLHSKFMRKTSEQATAILFQSPYRRWLRWLEYCQKAAHLRVVQARASNNKKSKKNPRNKNLNIRTKDSASAEQISIYEVYCLVNKLDVFVPSLNNVERFNMFLIETLPEIAVSTVGPFATTLGTTFSKDELVIGFDALHAVIGAQFTEYQSLKTSVLSLGLTIPSIHMKAKVRDFNEYAILRLTEIENIVRNKQRSSTLVHSIEEILLLGSNNDNKNNSSSSRNIMKSPSKRKVDDEDDENIDYRYRISFNFNVDNIPKIIPGSYVPIIARKALTKSHFVMPNPLFEAFRLRQSNELSNEYYSYGTENPTVQLETLKEPLDNFDEVLLSRSAAKFGIAVDVLAVSNECDQVLKDYPLNYVPLSYLLTFNQFKCGLSMTVKTALCWLSKILVVLCTFHHSNFVIRKLLPENILISNDGNEVKILSLSDFCEVVKSRKSKNNAPKTSETRKTTNSPKKRNVQFIFNENEQSNKFRKVSYECQNSPWLPPEYWAHMNATPAFDIYQFGILLVLVLTGFVPSSFGEIIAKHTKFRKEDPMEIAKSQRFFYDPLHGFPYSDFDFFRAKSAALSATLQISSQSSLLDIAIACLDIDPSRRPTAKQLLNLPFFNFNMQEKRNAENIGYSLIRKIPLPIFTDSIFATLFSFIEREKDENPREIPTLEIAVDIINYFINRKKSGIKIDFPIDESRINEVVSEIFRQDIFDKIVHYVIGKLQAIFEFEVGIQSDRTFTKIFNLFQLARLNTDVSRSFYYFSTGVRGDIDSHRLFCFLHTNLRKMVDFFLKNVTPEIKEILGLSEFYITHFMQFYDNSRDFAEAFAEKSERRHASALNFFTTFIENYPTKETMKLLIDFRIQHKIEQSLCFSESKVRIAALELCSEILHLECFDDEFFSGFLFHVFPFHLLSDVQPYEEKMLMICVIRDVFFSKSVPAIISLLSSGILDALIECSTPRPDRSSLKVWGNSTEFPVSLASRDLISELCERGITSVISVIYSDENMILNCVKNGAIHELAQKEFDEMINRIKLNDDVDDSLLTTLLIAESSSLATIAAVTRQSQQSFELSLNEICLFLIRQKENRFNYDRLFQSVLKICHFHKFSINDQLFIEIINGMENEYVGHVEMVIETLQILQKPKLPSFFSDMIRIWFNQISAKFLEIKKMISSKVVDMNILQQYKDERIQRLRFLKVVLSHPDHGLNVDFVTLCNFPSLIVNTLLFDNSKFEIKYRVVPTSFGKYNYTYPLRNEAIDYLREIIKYRPNCHILFTVLATTLKESNALQKEADMLKKINDSDFRRSSVRLLRLLSNKDDVFGLNQDIVKSEALKILKEISLYDWENVEMRRGIMDLASMKKNSAILGDIRTLYDSFIW</sequence>
<dbReference type="Proteomes" id="UP001470230">
    <property type="component" value="Unassembled WGS sequence"/>
</dbReference>
<comment type="caution">
    <text evidence="3">The sequence shown here is derived from an EMBL/GenBank/DDBJ whole genome shotgun (WGS) entry which is preliminary data.</text>
</comment>
<dbReference type="PROSITE" id="PS50011">
    <property type="entry name" value="PROTEIN_KINASE_DOM"/>
    <property type="match status" value="1"/>
</dbReference>
<dbReference type="Gene3D" id="1.10.510.10">
    <property type="entry name" value="Transferase(Phosphotransferase) domain 1"/>
    <property type="match status" value="1"/>
</dbReference>
<evidence type="ECO:0000313" key="4">
    <source>
        <dbReference type="Proteomes" id="UP001470230"/>
    </source>
</evidence>
<protein>
    <recommendedName>
        <fullName evidence="2">Protein kinase domain-containing protein</fullName>
    </recommendedName>
</protein>
<keyword evidence="4" id="KW-1185">Reference proteome</keyword>
<feature type="region of interest" description="Disordered" evidence="1">
    <location>
        <begin position="758"/>
        <end position="780"/>
    </location>
</feature>
<dbReference type="PANTHER" id="PTHR44167:SF24">
    <property type="entry name" value="SERINE_THREONINE-PROTEIN KINASE CHK2"/>
    <property type="match status" value="1"/>
</dbReference>
<feature type="domain" description="Protein kinase" evidence="2">
    <location>
        <begin position="798"/>
        <end position="1150"/>
    </location>
</feature>
<proteinExistence type="predicted"/>
<name>A0ABR2KY57_9EUKA</name>
<dbReference type="SUPFAM" id="SSF56112">
    <property type="entry name" value="Protein kinase-like (PK-like)"/>
    <property type="match status" value="1"/>
</dbReference>
<dbReference type="InterPro" id="IPR000719">
    <property type="entry name" value="Prot_kinase_dom"/>
</dbReference>
<feature type="region of interest" description="Disordered" evidence="1">
    <location>
        <begin position="34"/>
        <end position="68"/>
    </location>
</feature>
<dbReference type="PANTHER" id="PTHR44167">
    <property type="entry name" value="OVARIAN-SPECIFIC SERINE/THREONINE-PROTEIN KINASE LOK-RELATED"/>
    <property type="match status" value="1"/>
</dbReference>
<dbReference type="Pfam" id="PF00069">
    <property type="entry name" value="Pkinase"/>
    <property type="match status" value="1"/>
</dbReference>
<dbReference type="SUPFAM" id="SSF50978">
    <property type="entry name" value="WD40 repeat-like"/>
    <property type="match status" value="1"/>
</dbReference>
<dbReference type="EMBL" id="JAPFFF010000002">
    <property type="protein sequence ID" value="KAK8896029.1"/>
    <property type="molecule type" value="Genomic_DNA"/>
</dbReference>
<evidence type="ECO:0000313" key="3">
    <source>
        <dbReference type="EMBL" id="KAK8896029.1"/>
    </source>
</evidence>
<accession>A0ABR2KY57</accession>